<keyword evidence="2" id="KW-0732">Signal</keyword>
<dbReference type="InterPro" id="IPR003367">
    <property type="entry name" value="Thrombospondin_3-like_rpt"/>
</dbReference>
<evidence type="ECO:0000256" key="2">
    <source>
        <dbReference type="ARBA" id="ARBA00022729"/>
    </source>
</evidence>
<sequence length="705" mass="76134">MKKLVFAAIVLGGVAVNQVSAQKYLGLSNSNYSGVYGSQYNPAKLADTKVKFAFNLATMNAGVNNDFYKLRGLDLKLDNFGNNASYDVLQKTMKFGLMTEVLGPSVQFTTSDRLGFGFSSRMRVFGQGNNLDTKFMRALSDNIGGLEILKNNSVFGINAHLISDLGVGGSYAVVDNEKIRLSLGATAKLYSGIASNSFESRGYDINYRKINHTTRLDINDVNWDFYTSVKEGDSAEKLFNSFNVGTLLGSGSNVGRGFGGNVGAELTLKDEMGEKPYALKFGASVNDIGAIEYKNLRRINVTGRALDVDPAKIDFADVDATASYLKSKGLTVVDNNIASRTVDLSTNLTLYADYAISKKIFVSANGLVNLSSNKEANPHYYNYVNITPRFETKWVDVAVPVSYNFMSKDVKPGLAFRVGPLSIGSDDLTALIGNSKGANVYAGLGFILYKPKKDMPPVPAIHEVDTDGDGVLDKNDACPNQAGPVENNGCPWKDSDNDGVIDRDDACPNQAGPAENNGCPWSDSDNDGIIDKNDKCPHEFGLREYNGCPKSKEVVAVEATGALKDIIFNFGKATISEVSNEKLNQAAKLIKSVPDGTFLVTGHTDKKGNQAYNLKLSRDRAAAVVKALESRGVAEKQLKSTGVGSRDAKVPATASNEERAKDRKVVVEAINGAAWDALQKSDLPVVKKKVVKKTTTKKTSSKKRK</sequence>
<dbReference type="Pfam" id="PF18990">
    <property type="entry name" value="DUF5723"/>
    <property type="match status" value="1"/>
</dbReference>
<evidence type="ECO:0000256" key="5">
    <source>
        <dbReference type="SAM" id="MobiDB-lite"/>
    </source>
</evidence>
<dbReference type="InterPro" id="IPR050330">
    <property type="entry name" value="Bact_OuterMem_StrucFunc"/>
</dbReference>
<feature type="domain" description="OmpA-like" evidence="6">
    <location>
        <begin position="555"/>
        <end position="673"/>
    </location>
</feature>
<dbReference type="InterPro" id="IPR028974">
    <property type="entry name" value="TSP_type-3_rpt"/>
</dbReference>
<dbReference type="CDD" id="cd07185">
    <property type="entry name" value="OmpA_C-like"/>
    <property type="match status" value="1"/>
</dbReference>
<accession>A0A7Z8YL66</accession>
<dbReference type="AlphaFoldDB" id="A0A7Z8YL66"/>
<dbReference type="GO" id="GO:0007155">
    <property type="term" value="P:cell adhesion"/>
    <property type="evidence" value="ECO:0007669"/>
    <property type="project" value="InterPro"/>
</dbReference>
<dbReference type="GO" id="GO:0005509">
    <property type="term" value="F:calcium ion binding"/>
    <property type="evidence" value="ECO:0007669"/>
    <property type="project" value="InterPro"/>
</dbReference>
<keyword evidence="3 4" id="KW-0472">Membrane</keyword>
<evidence type="ECO:0000313" key="7">
    <source>
        <dbReference type="EMBL" id="VDH02585.1"/>
    </source>
</evidence>
<comment type="caution">
    <text evidence="7">The sequence shown here is derived from an EMBL/GenBank/DDBJ whole genome shotgun (WGS) entry which is preliminary data.</text>
</comment>
<proteinExistence type="predicted"/>
<comment type="subcellular location">
    <subcellularLocation>
        <location evidence="1">Cell outer membrane</location>
    </subcellularLocation>
</comment>
<dbReference type="SUPFAM" id="SSF103647">
    <property type="entry name" value="TSP type-3 repeat"/>
    <property type="match status" value="1"/>
</dbReference>
<dbReference type="InterPro" id="IPR006664">
    <property type="entry name" value="OMP_bac"/>
</dbReference>
<evidence type="ECO:0000256" key="4">
    <source>
        <dbReference type="PROSITE-ProRule" id="PRU00473"/>
    </source>
</evidence>
<evidence type="ECO:0000256" key="1">
    <source>
        <dbReference type="ARBA" id="ARBA00004442"/>
    </source>
</evidence>
<organism evidence="7 8">
    <name type="scientific">Bergeyella zoohelcum</name>
    <dbReference type="NCBI Taxonomy" id="1015"/>
    <lineage>
        <taxon>Bacteria</taxon>
        <taxon>Pseudomonadati</taxon>
        <taxon>Bacteroidota</taxon>
        <taxon>Flavobacteriia</taxon>
        <taxon>Flavobacteriales</taxon>
        <taxon>Weeksellaceae</taxon>
        <taxon>Bergeyella</taxon>
    </lineage>
</organism>
<dbReference type="EMBL" id="UYIV01000001">
    <property type="protein sequence ID" value="VDH02585.1"/>
    <property type="molecule type" value="Genomic_DNA"/>
</dbReference>
<dbReference type="InterPro" id="IPR036737">
    <property type="entry name" value="OmpA-like_sf"/>
</dbReference>
<dbReference type="PANTHER" id="PTHR30329:SF20">
    <property type="entry name" value="EXPORTED PROTEIN"/>
    <property type="match status" value="1"/>
</dbReference>
<dbReference type="InterPro" id="IPR006665">
    <property type="entry name" value="OmpA-like"/>
</dbReference>
<evidence type="ECO:0000259" key="6">
    <source>
        <dbReference type="PROSITE" id="PS51123"/>
    </source>
</evidence>
<dbReference type="InterPro" id="IPR043781">
    <property type="entry name" value="DUF5723"/>
</dbReference>
<reference evidence="7 8" key="1">
    <citation type="submission" date="2018-11" db="EMBL/GenBank/DDBJ databases">
        <authorList>
            <consortium name="Pathogen Informatics"/>
        </authorList>
    </citation>
    <scope>NUCLEOTIDE SEQUENCE [LARGE SCALE GENOMIC DNA]</scope>
    <source>
        <strain evidence="7 8">NCTC12929</strain>
    </source>
</reference>
<dbReference type="Proteomes" id="UP000270205">
    <property type="component" value="Unassembled WGS sequence"/>
</dbReference>
<dbReference type="SUPFAM" id="SSF103088">
    <property type="entry name" value="OmpA-like"/>
    <property type="match status" value="1"/>
</dbReference>
<evidence type="ECO:0000256" key="3">
    <source>
        <dbReference type="ARBA" id="ARBA00023136"/>
    </source>
</evidence>
<dbReference type="RefSeq" id="WP_125150350.1">
    <property type="nucleotide sequence ID" value="NZ_UYIV01000001.1"/>
</dbReference>
<dbReference type="PANTHER" id="PTHR30329">
    <property type="entry name" value="STATOR ELEMENT OF FLAGELLAR MOTOR COMPLEX"/>
    <property type="match status" value="1"/>
</dbReference>
<dbReference type="PRINTS" id="PR01021">
    <property type="entry name" value="OMPADOMAIN"/>
</dbReference>
<name>A0A7Z8YL66_9FLAO</name>
<dbReference type="Pfam" id="PF02412">
    <property type="entry name" value="TSP_3"/>
    <property type="match status" value="2"/>
</dbReference>
<dbReference type="Pfam" id="PF00691">
    <property type="entry name" value="OmpA"/>
    <property type="match status" value="1"/>
</dbReference>
<dbReference type="GO" id="GO:0009279">
    <property type="term" value="C:cell outer membrane"/>
    <property type="evidence" value="ECO:0007669"/>
    <property type="project" value="UniProtKB-SubCell"/>
</dbReference>
<feature type="region of interest" description="Disordered" evidence="5">
    <location>
        <begin position="641"/>
        <end position="661"/>
    </location>
</feature>
<dbReference type="Gene3D" id="4.10.1080.10">
    <property type="entry name" value="TSP type-3 repeat"/>
    <property type="match status" value="1"/>
</dbReference>
<feature type="region of interest" description="Disordered" evidence="5">
    <location>
        <begin position="509"/>
        <end position="532"/>
    </location>
</feature>
<dbReference type="Gene3D" id="3.30.1330.60">
    <property type="entry name" value="OmpA-like domain"/>
    <property type="match status" value="1"/>
</dbReference>
<dbReference type="PROSITE" id="PS51123">
    <property type="entry name" value="OMPA_2"/>
    <property type="match status" value="1"/>
</dbReference>
<protein>
    <submittedName>
        <fullName evidence="7">Outer membrane fibronectin-binding protein</fullName>
    </submittedName>
</protein>
<evidence type="ECO:0000313" key="8">
    <source>
        <dbReference type="Proteomes" id="UP000270205"/>
    </source>
</evidence>
<gene>
    <name evidence="7" type="primary">oprF_1</name>
    <name evidence="7" type="ORF">NCTC12929_00048</name>
</gene>